<dbReference type="EC" id="3.6.1.-" evidence="10"/>
<dbReference type="PROSITE" id="PS51721">
    <property type="entry name" value="G_CP"/>
    <property type="match status" value="1"/>
</dbReference>
<accession>A0A239N3C9</accession>
<evidence type="ECO:0000259" key="11">
    <source>
        <dbReference type="PROSITE" id="PS50936"/>
    </source>
</evidence>
<dbReference type="PANTHER" id="PTHR32120">
    <property type="entry name" value="SMALL RIBOSOMAL SUBUNIT BIOGENESIS GTPASE RSGA"/>
    <property type="match status" value="1"/>
</dbReference>
<evidence type="ECO:0000313" key="13">
    <source>
        <dbReference type="EMBL" id="SNT49375.1"/>
    </source>
</evidence>
<dbReference type="InterPro" id="IPR027417">
    <property type="entry name" value="P-loop_NTPase"/>
</dbReference>
<evidence type="ECO:0000256" key="1">
    <source>
        <dbReference type="ARBA" id="ARBA00022490"/>
    </source>
</evidence>
<comment type="subunit">
    <text evidence="10">Monomer. Associates with 30S ribosomal subunit, binds 16S rRNA.</text>
</comment>
<keyword evidence="14" id="KW-1185">Reference proteome</keyword>
<keyword evidence="1 10" id="KW-0963">Cytoplasm</keyword>
<keyword evidence="2 10" id="KW-0690">Ribosome biogenesis</keyword>
<organism evidence="13 14">
    <name type="scientific">Actinomadura meyerae</name>
    <dbReference type="NCBI Taxonomy" id="240840"/>
    <lineage>
        <taxon>Bacteria</taxon>
        <taxon>Bacillati</taxon>
        <taxon>Actinomycetota</taxon>
        <taxon>Actinomycetes</taxon>
        <taxon>Streptosporangiales</taxon>
        <taxon>Thermomonosporaceae</taxon>
        <taxon>Actinomadura</taxon>
    </lineage>
</organism>
<dbReference type="InterPro" id="IPR010914">
    <property type="entry name" value="RsgA_GTPase_dom"/>
</dbReference>
<dbReference type="CDD" id="cd01854">
    <property type="entry name" value="YjeQ_EngC"/>
    <property type="match status" value="1"/>
</dbReference>
<dbReference type="Pfam" id="PF03193">
    <property type="entry name" value="RsgA_GTPase"/>
    <property type="match status" value="1"/>
</dbReference>
<evidence type="ECO:0000256" key="7">
    <source>
        <dbReference type="ARBA" id="ARBA00022833"/>
    </source>
</evidence>
<comment type="function">
    <text evidence="10">One of several proteins that assist in the late maturation steps of the functional core of the 30S ribosomal subunit. Helps release RbfA from mature subunits. May play a role in the assembly of ribosomal proteins into the subunit. Circularly permuted GTPase that catalyzes slow GTP hydrolysis, GTPase activity is stimulated by the 30S ribosomal subunit.</text>
</comment>
<evidence type="ECO:0000256" key="9">
    <source>
        <dbReference type="ARBA" id="ARBA00023134"/>
    </source>
</evidence>
<feature type="binding site" evidence="10">
    <location>
        <position position="294"/>
    </location>
    <ligand>
        <name>Zn(2+)</name>
        <dbReference type="ChEBI" id="CHEBI:29105"/>
    </ligand>
</feature>
<comment type="subcellular location">
    <subcellularLocation>
        <location evidence="10">Cytoplasm</location>
    </subcellularLocation>
</comment>
<dbReference type="GO" id="GO:0019843">
    <property type="term" value="F:rRNA binding"/>
    <property type="evidence" value="ECO:0007669"/>
    <property type="project" value="UniProtKB-KW"/>
</dbReference>
<feature type="binding site" evidence="10">
    <location>
        <begin position="208"/>
        <end position="216"/>
    </location>
    <ligand>
        <name>GTP</name>
        <dbReference type="ChEBI" id="CHEBI:37565"/>
    </ligand>
</feature>
<dbReference type="AlphaFoldDB" id="A0A239N3C9"/>
<dbReference type="GO" id="GO:0042274">
    <property type="term" value="P:ribosomal small subunit biogenesis"/>
    <property type="evidence" value="ECO:0007669"/>
    <property type="project" value="UniProtKB-UniRule"/>
</dbReference>
<comment type="cofactor">
    <cofactor evidence="10">
        <name>Zn(2+)</name>
        <dbReference type="ChEBI" id="CHEBI:29105"/>
    </cofactor>
    <text evidence="10">Binds 1 zinc ion per subunit.</text>
</comment>
<keyword evidence="6 10" id="KW-0378">Hydrolase</keyword>
<dbReference type="SUPFAM" id="SSF52540">
    <property type="entry name" value="P-loop containing nucleoside triphosphate hydrolases"/>
    <property type="match status" value="1"/>
</dbReference>
<proteinExistence type="inferred from homology"/>
<dbReference type="InterPro" id="IPR004881">
    <property type="entry name" value="Ribosome_biogen_GTPase_RsgA"/>
</dbReference>
<dbReference type="OrthoDB" id="9809485at2"/>
<reference evidence="13 14" key="1">
    <citation type="submission" date="2017-06" db="EMBL/GenBank/DDBJ databases">
        <authorList>
            <person name="Kim H.J."/>
            <person name="Triplett B.A."/>
        </authorList>
    </citation>
    <scope>NUCLEOTIDE SEQUENCE [LARGE SCALE GENOMIC DNA]</scope>
    <source>
        <strain evidence="13 14">DSM 44715</strain>
    </source>
</reference>
<evidence type="ECO:0000256" key="10">
    <source>
        <dbReference type="HAMAP-Rule" id="MF_01820"/>
    </source>
</evidence>
<evidence type="ECO:0000256" key="3">
    <source>
        <dbReference type="ARBA" id="ARBA00022723"/>
    </source>
</evidence>
<dbReference type="PANTHER" id="PTHR32120:SF10">
    <property type="entry name" value="SMALL RIBOSOMAL SUBUNIT BIOGENESIS GTPASE RSGA"/>
    <property type="match status" value="1"/>
</dbReference>
<keyword evidence="5 10" id="KW-0547">Nucleotide-binding</keyword>
<sequence>MSSAFADSSPLAAYGWDEDLENEFTSHRAAGLVPARVAAVDRGLCDAVTEDGPVRASVPRASSSAAGPDGGPVPCTGDWAALRPGGPGGRPVVAALLPRRTAIARASAGRDSRGQVLAANVDTVAVAVSLAARPAPGRIERLVALAWESGARPVVVLTKADQVADTAAAEADAAAAAPGVPVVACSAATGDGVEAVRAVLSGTVVLVGPSGAGKSTLGNALLGADALATGAVRAADGKGRHTTVRRELLPLPGGGVLIDTPGLRGVGLVEASAGLERTFADVEELAAGCRFADCAHETEPGCAVLAAVEDGTLPRRRLDSYRRLLRENAWAASRSDARLRAEHENRWKTIKKEQRRMYRERGRDR</sequence>
<evidence type="ECO:0000259" key="12">
    <source>
        <dbReference type="PROSITE" id="PS51721"/>
    </source>
</evidence>
<keyword evidence="4 10" id="KW-0699">rRNA-binding</keyword>
<dbReference type="GO" id="GO:0046872">
    <property type="term" value="F:metal ion binding"/>
    <property type="evidence" value="ECO:0007669"/>
    <property type="project" value="UniProtKB-KW"/>
</dbReference>
<dbReference type="HAMAP" id="MF_01820">
    <property type="entry name" value="GTPase_RsgA"/>
    <property type="match status" value="1"/>
</dbReference>
<gene>
    <name evidence="10" type="primary">rsgA</name>
    <name evidence="13" type="ORF">SAMN05443665_103577</name>
</gene>
<feature type="domain" description="CP-type G" evidence="12">
    <location>
        <begin position="111"/>
        <end position="266"/>
    </location>
</feature>
<feature type="binding site" evidence="10">
    <location>
        <position position="296"/>
    </location>
    <ligand>
        <name>Zn(2+)</name>
        <dbReference type="ChEBI" id="CHEBI:29105"/>
    </ligand>
</feature>
<comment type="similarity">
    <text evidence="10">Belongs to the TRAFAC class YlqF/YawG GTPase family. RsgA subfamily.</text>
</comment>
<dbReference type="GO" id="GO:0005737">
    <property type="term" value="C:cytoplasm"/>
    <property type="evidence" value="ECO:0007669"/>
    <property type="project" value="UniProtKB-SubCell"/>
</dbReference>
<dbReference type="NCBIfam" id="TIGR00157">
    <property type="entry name" value="ribosome small subunit-dependent GTPase A"/>
    <property type="match status" value="1"/>
</dbReference>
<feature type="binding site" evidence="10">
    <location>
        <begin position="158"/>
        <end position="161"/>
    </location>
    <ligand>
        <name>GTP</name>
        <dbReference type="ChEBI" id="CHEBI:37565"/>
    </ligand>
</feature>
<keyword evidence="7 10" id="KW-0862">Zinc</keyword>
<feature type="binding site" evidence="10">
    <location>
        <position position="289"/>
    </location>
    <ligand>
        <name>Zn(2+)</name>
        <dbReference type="ChEBI" id="CHEBI:29105"/>
    </ligand>
</feature>
<dbReference type="RefSeq" id="WP_089329359.1">
    <property type="nucleotide sequence ID" value="NZ_FZOR01000035.1"/>
</dbReference>
<dbReference type="PROSITE" id="PS50936">
    <property type="entry name" value="ENGC_GTPASE"/>
    <property type="match status" value="1"/>
</dbReference>
<feature type="domain" description="EngC GTPase" evidence="11">
    <location>
        <begin position="119"/>
        <end position="264"/>
    </location>
</feature>
<evidence type="ECO:0000256" key="6">
    <source>
        <dbReference type="ARBA" id="ARBA00022801"/>
    </source>
</evidence>
<feature type="binding site" evidence="10">
    <location>
        <position position="302"/>
    </location>
    <ligand>
        <name>Zn(2+)</name>
        <dbReference type="ChEBI" id="CHEBI:29105"/>
    </ligand>
</feature>
<dbReference type="Proteomes" id="UP000198318">
    <property type="component" value="Unassembled WGS sequence"/>
</dbReference>
<dbReference type="EMBL" id="FZOR01000035">
    <property type="protein sequence ID" value="SNT49375.1"/>
    <property type="molecule type" value="Genomic_DNA"/>
</dbReference>
<dbReference type="GO" id="GO:0005525">
    <property type="term" value="F:GTP binding"/>
    <property type="evidence" value="ECO:0007669"/>
    <property type="project" value="UniProtKB-UniRule"/>
</dbReference>
<evidence type="ECO:0000256" key="4">
    <source>
        <dbReference type="ARBA" id="ARBA00022730"/>
    </source>
</evidence>
<dbReference type="Gene3D" id="3.40.50.300">
    <property type="entry name" value="P-loop containing nucleotide triphosphate hydrolases"/>
    <property type="match status" value="1"/>
</dbReference>
<dbReference type="InterPro" id="IPR030378">
    <property type="entry name" value="G_CP_dom"/>
</dbReference>
<dbReference type="GO" id="GO:0003924">
    <property type="term" value="F:GTPase activity"/>
    <property type="evidence" value="ECO:0007669"/>
    <property type="project" value="UniProtKB-UniRule"/>
</dbReference>
<protein>
    <recommendedName>
        <fullName evidence="10">Small ribosomal subunit biogenesis GTPase RsgA</fullName>
        <ecNumber evidence="10">3.6.1.-</ecNumber>
    </recommendedName>
</protein>
<evidence type="ECO:0000256" key="2">
    <source>
        <dbReference type="ARBA" id="ARBA00022517"/>
    </source>
</evidence>
<dbReference type="Gene3D" id="1.10.40.50">
    <property type="entry name" value="Probable gtpase engc, domain 3"/>
    <property type="match status" value="1"/>
</dbReference>
<evidence type="ECO:0000313" key="14">
    <source>
        <dbReference type="Proteomes" id="UP000198318"/>
    </source>
</evidence>
<evidence type="ECO:0000256" key="8">
    <source>
        <dbReference type="ARBA" id="ARBA00022884"/>
    </source>
</evidence>
<keyword evidence="9 10" id="KW-0342">GTP-binding</keyword>
<keyword evidence="8 10" id="KW-0694">RNA-binding</keyword>
<keyword evidence="3 10" id="KW-0479">Metal-binding</keyword>
<name>A0A239N3C9_9ACTN</name>
<evidence type="ECO:0000256" key="5">
    <source>
        <dbReference type="ARBA" id="ARBA00022741"/>
    </source>
</evidence>